<evidence type="ECO:0000256" key="8">
    <source>
        <dbReference type="ARBA" id="ARBA00067056"/>
    </source>
</evidence>
<dbReference type="FunFam" id="1.10.8.1080:FF:000001">
    <property type="entry name" value="N-acetylmuramic acid 6-phosphate etherase"/>
    <property type="match status" value="1"/>
</dbReference>
<evidence type="ECO:0000256" key="4">
    <source>
        <dbReference type="ARBA" id="ARBA00051747"/>
    </source>
</evidence>
<keyword evidence="15" id="KW-1185">Reference proteome</keyword>
<dbReference type="Proteomes" id="UP000182624">
    <property type="component" value="Unassembled WGS sequence"/>
</dbReference>
<dbReference type="GO" id="GO:0046348">
    <property type="term" value="P:amino sugar catabolic process"/>
    <property type="evidence" value="ECO:0007669"/>
    <property type="project" value="InterPro"/>
</dbReference>
<evidence type="ECO:0000256" key="3">
    <source>
        <dbReference type="ARBA" id="ARBA00023277"/>
    </source>
</evidence>
<evidence type="ECO:0000256" key="5">
    <source>
        <dbReference type="ARBA" id="ARBA00060595"/>
    </source>
</evidence>
<dbReference type="NCBIfam" id="NF003915">
    <property type="entry name" value="PRK05441.1"/>
    <property type="match status" value="1"/>
</dbReference>
<evidence type="ECO:0000313" key="15">
    <source>
        <dbReference type="Proteomes" id="UP000182624"/>
    </source>
</evidence>
<dbReference type="GO" id="GO:0016835">
    <property type="term" value="F:carbon-oxygen lyase activity"/>
    <property type="evidence" value="ECO:0007669"/>
    <property type="project" value="UniProtKB-UniRule"/>
</dbReference>
<dbReference type="PANTHER" id="PTHR10088:SF4">
    <property type="entry name" value="GLUCOKINASE REGULATORY PROTEIN"/>
    <property type="match status" value="1"/>
</dbReference>
<dbReference type="GO" id="GO:0097367">
    <property type="term" value="F:carbohydrate derivative binding"/>
    <property type="evidence" value="ECO:0007669"/>
    <property type="project" value="InterPro"/>
</dbReference>
<evidence type="ECO:0000256" key="11">
    <source>
        <dbReference type="ARBA" id="ARBA00084049"/>
    </source>
</evidence>
<dbReference type="SUPFAM" id="SSF53697">
    <property type="entry name" value="SIS domain"/>
    <property type="match status" value="1"/>
</dbReference>
<dbReference type="PANTHER" id="PTHR10088">
    <property type="entry name" value="GLUCOKINASE REGULATORY PROTEIN"/>
    <property type="match status" value="1"/>
</dbReference>
<evidence type="ECO:0000256" key="6">
    <source>
        <dbReference type="ARBA" id="ARBA00060672"/>
    </source>
</evidence>
<dbReference type="CDD" id="cd05007">
    <property type="entry name" value="SIS_Etherase"/>
    <property type="match status" value="1"/>
</dbReference>
<dbReference type="PROSITE" id="PS51464">
    <property type="entry name" value="SIS"/>
    <property type="match status" value="1"/>
</dbReference>
<comment type="similarity">
    <text evidence="7 12">Belongs to the GCKR-like family. MurNAc-6-P etherase subfamily.</text>
</comment>
<dbReference type="InterPro" id="IPR001347">
    <property type="entry name" value="SIS_dom"/>
</dbReference>
<dbReference type="FunFam" id="3.40.50.10490:FF:000014">
    <property type="entry name" value="N-acetylmuramic acid 6-phosphate etherase"/>
    <property type="match status" value="1"/>
</dbReference>
<proteinExistence type="inferred from homology"/>
<dbReference type="OrthoDB" id="9813395at2"/>
<name>A0A1I5V8X6_9FIRM</name>
<feature type="domain" description="SIS" evidence="13">
    <location>
        <begin position="55"/>
        <end position="218"/>
    </location>
</feature>
<evidence type="ECO:0000256" key="7">
    <source>
        <dbReference type="ARBA" id="ARBA00061234"/>
    </source>
</evidence>
<sequence length="297" mass="31482">MDLSNIATEQRNERTEHIDRLDTLEMVKLINSEDKQVAYAVEKVLPQVAEAIESAAERLKVGGRLIYVGCGTSGRLGILDAVECPPTFSTDPSMVLGLIAGGTTAIFSAVEGAEDSYELGAKDLEEKKISDRDLVVGLAASGRTPYVIGAMKYARSIGCKVVGVTSCPGSEIDVLADIGIAPETGPEVITGSTRLKSGTAEKMILNMISTGTMIKLGKVYGNLMVDVKASNEKLVNRCETIVERATGVTRQEAADVLKRCDYKPKVAIVMIKKGVEADKAQSILADAGGIISDALSE</sequence>
<evidence type="ECO:0000256" key="2">
    <source>
        <dbReference type="ARBA" id="ARBA00023239"/>
    </source>
</evidence>
<dbReference type="RefSeq" id="WP_074888564.1">
    <property type="nucleotide sequence ID" value="NZ_FOXO01000016.1"/>
</dbReference>
<keyword evidence="2 12" id="KW-0456">Lyase</keyword>
<dbReference type="AlphaFoldDB" id="A0A1I5V8X6"/>
<dbReference type="Gene3D" id="3.40.50.10490">
    <property type="entry name" value="Glucose-6-phosphate isomerase like protein, domain 1"/>
    <property type="match status" value="1"/>
</dbReference>
<dbReference type="Pfam" id="PF20741">
    <property type="entry name" value="GKRP-like_C"/>
    <property type="match status" value="1"/>
</dbReference>
<dbReference type="InterPro" id="IPR046348">
    <property type="entry name" value="SIS_dom_sf"/>
</dbReference>
<dbReference type="GO" id="GO:0009254">
    <property type="term" value="P:peptidoglycan turnover"/>
    <property type="evidence" value="ECO:0007669"/>
    <property type="project" value="TreeGrafter"/>
</dbReference>
<dbReference type="InterPro" id="IPR005488">
    <property type="entry name" value="Etherase_MurQ"/>
</dbReference>
<dbReference type="PROSITE" id="PS01272">
    <property type="entry name" value="GCKR"/>
    <property type="match status" value="1"/>
</dbReference>
<dbReference type="Pfam" id="PF22645">
    <property type="entry name" value="GKRP_SIS_N"/>
    <property type="match status" value="1"/>
</dbReference>
<keyword evidence="3 12" id="KW-0119">Carbohydrate metabolism</keyword>
<comment type="pathway">
    <text evidence="6">Cell wall biogenesis.</text>
</comment>
<evidence type="ECO:0000256" key="1">
    <source>
        <dbReference type="ARBA" id="ARBA00011738"/>
    </source>
</evidence>
<evidence type="ECO:0000313" key="14">
    <source>
        <dbReference type="EMBL" id="SFQ03817.1"/>
    </source>
</evidence>
<comment type="miscellaneous">
    <text evidence="12">A lyase-type mechanism (elimination/hydration) is suggested for the cleavage of the lactyl ether bond of MurNAc 6-phosphate, with the formation of an alpha,beta-unsaturated aldehyde intermediate with (E)-stereochemistry, followed by the syn addition of water to give product.</text>
</comment>
<dbReference type="Gene3D" id="1.10.8.1080">
    <property type="match status" value="1"/>
</dbReference>
<dbReference type="GO" id="GO:0016803">
    <property type="term" value="F:ether hydrolase activity"/>
    <property type="evidence" value="ECO:0007669"/>
    <property type="project" value="TreeGrafter"/>
</dbReference>
<feature type="active site" evidence="12">
    <location>
        <position position="114"/>
    </location>
</feature>
<comment type="catalytic activity">
    <reaction evidence="4 12">
        <text>N-acetyl-D-muramate 6-phosphate + H2O = N-acetyl-D-glucosamine 6-phosphate + (R)-lactate</text>
        <dbReference type="Rhea" id="RHEA:26410"/>
        <dbReference type="ChEBI" id="CHEBI:15377"/>
        <dbReference type="ChEBI" id="CHEBI:16004"/>
        <dbReference type="ChEBI" id="CHEBI:57513"/>
        <dbReference type="ChEBI" id="CHEBI:58722"/>
        <dbReference type="EC" id="4.2.1.126"/>
    </reaction>
</comment>
<dbReference type="GO" id="GO:0097173">
    <property type="term" value="P:N-acetylmuramic acid catabolic process"/>
    <property type="evidence" value="ECO:0007669"/>
    <property type="project" value="UniProtKB-UniPathway"/>
</dbReference>
<organism evidence="14 15">
    <name type="scientific">Butyrivibrio proteoclasticus</name>
    <dbReference type="NCBI Taxonomy" id="43305"/>
    <lineage>
        <taxon>Bacteria</taxon>
        <taxon>Bacillati</taxon>
        <taxon>Bacillota</taxon>
        <taxon>Clostridia</taxon>
        <taxon>Lachnospirales</taxon>
        <taxon>Lachnospiraceae</taxon>
        <taxon>Butyrivibrio</taxon>
    </lineage>
</organism>
<dbReference type="EMBL" id="FOXO01000016">
    <property type="protein sequence ID" value="SFQ03817.1"/>
    <property type="molecule type" value="Genomic_DNA"/>
</dbReference>
<dbReference type="InterPro" id="IPR040190">
    <property type="entry name" value="MURQ/GCKR"/>
</dbReference>
<evidence type="ECO:0000256" key="9">
    <source>
        <dbReference type="ARBA" id="ARBA00070061"/>
    </source>
</evidence>
<dbReference type="EC" id="4.2.1.126" evidence="8 12"/>
<dbReference type="NCBIfam" id="TIGR00274">
    <property type="entry name" value="N-acetylmuramic acid 6-phosphate etherase"/>
    <property type="match status" value="1"/>
</dbReference>
<dbReference type="UniPathway" id="UPA00342"/>
<evidence type="ECO:0000256" key="12">
    <source>
        <dbReference type="HAMAP-Rule" id="MF_00068"/>
    </source>
</evidence>
<dbReference type="NCBIfam" id="NF009222">
    <property type="entry name" value="PRK12570.1"/>
    <property type="match status" value="1"/>
</dbReference>
<evidence type="ECO:0000259" key="13">
    <source>
        <dbReference type="PROSITE" id="PS51464"/>
    </source>
</evidence>
<protein>
    <recommendedName>
        <fullName evidence="9 12">N-acetylmuramic acid 6-phosphate etherase</fullName>
        <shortName evidence="12">MurNAc-6-P etherase</shortName>
        <ecNumber evidence="8 12">4.2.1.126</ecNumber>
    </recommendedName>
    <alternativeName>
        <fullName evidence="11 12">N-acetylmuramic acid 6-phosphate hydrolase</fullName>
    </alternativeName>
    <alternativeName>
        <fullName evidence="10 12">N-acetylmuramic acid 6-phosphate lyase</fullName>
    </alternativeName>
</protein>
<evidence type="ECO:0000256" key="10">
    <source>
        <dbReference type="ARBA" id="ARBA00077905"/>
    </source>
</evidence>
<dbReference type="InterPro" id="IPR005486">
    <property type="entry name" value="Glucokinase_regulatory_CS"/>
</dbReference>
<feature type="active site" description="Proton donor" evidence="12">
    <location>
        <position position="83"/>
    </location>
</feature>
<comment type="function">
    <text evidence="12">Specifically catalyzes the cleavage of the D-lactyl ether substituent of MurNAc 6-phosphate, producing GlcNAc 6-phosphate and D-lactate.</text>
</comment>
<accession>A0A1I5V8X6</accession>
<gene>
    <name evidence="12" type="primary">murQ</name>
    <name evidence="14" type="ORF">SAMN04487928_11622</name>
</gene>
<comment type="pathway">
    <text evidence="5">Amino-sugar metabolism; 1,6-anhydro-N-acetylmuramate degradation.</text>
</comment>
<dbReference type="HAMAP" id="MF_00068">
    <property type="entry name" value="MurQ"/>
    <property type="match status" value="1"/>
</dbReference>
<reference evidence="15" key="1">
    <citation type="submission" date="2016-10" db="EMBL/GenBank/DDBJ databases">
        <authorList>
            <person name="Varghese N."/>
            <person name="Submissions S."/>
        </authorList>
    </citation>
    <scope>NUCLEOTIDE SEQUENCE [LARGE SCALE GENOMIC DNA]</scope>
    <source>
        <strain evidence="15">P18</strain>
    </source>
</reference>
<comment type="subunit">
    <text evidence="1 12">Homodimer.</text>
</comment>
<comment type="pathway">
    <text evidence="12">Amino-sugar metabolism; N-acetylmuramate degradation.</text>
</comment>